<evidence type="ECO:0000313" key="2">
    <source>
        <dbReference type="Proteomes" id="UP001221328"/>
    </source>
</evidence>
<evidence type="ECO:0000313" key="1">
    <source>
        <dbReference type="EMBL" id="MDC2957223.1"/>
    </source>
</evidence>
<dbReference type="RefSeq" id="WP_272176438.1">
    <property type="nucleotide sequence ID" value="NZ_JAQOSK010000009.1"/>
</dbReference>
<protein>
    <submittedName>
        <fullName evidence="1">Uncharacterized protein</fullName>
    </submittedName>
</protein>
<comment type="caution">
    <text evidence="1">The sequence shown here is derived from an EMBL/GenBank/DDBJ whole genome shotgun (WGS) entry which is preliminary data.</text>
</comment>
<sequence>MRTEVRRGAVDGLVVRAEYQSRFAVFARTLDSALLSTLRITESTVLVMEAIVSLCKALTNDSDSRPWQDRVEDCFSDVTEERIHELFSAFAEEVQGERPLRWMVDFKSENYKDFVERLLGAARYRLLVQAIKEDGAVVALALRRGVRALTPFAVAWSDAVNLMSKDQLKAVTKTDLLSMSAVQMLLSFDNFLGEKLLETLPMEVTAATATDLSDWAPDGVDPLVTKFRAFVTEASTKRVERANSALVRKIRGARDALKYSDDGISQAANSLIELVDRIMREKFPPKKVLVWIDANIPEEKGLTFRDKDGIRKPTKRGEALCFVYGGDTVTPREGTPYDDGEGPDLIHEVLALALVTARNKLQDLKHSDQGTPQEREQLMTVLSALEGALMLGLTLGAYTEEPLPPAGIPAA</sequence>
<dbReference type="Proteomes" id="UP001221328">
    <property type="component" value="Unassembled WGS sequence"/>
</dbReference>
<accession>A0ABT5FXJ2</accession>
<proteinExistence type="predicted"/>
<keyword evidence="2" id="KW-1185">Reference proteome</keyword>
<dbReference type="EMBL" id="JAQOSK010000009">
    <property type="protein sequence ID" value="MDC2957223.1"/>
    <property type="molecule type" value="Genomic_DNA"/>
</dbReference>
<gene>
    <name evidence="1" type="ORF">PO587_22415</name>
</gene>
<organism evidence="1 2">
    <name type="scientific">Streptomyces gilvifuscus</name>
    <dbReference type="NCBI Taxonomy" id="1550617"/>
    <lineage>
        <taxon>Bacteria</taxon>
        <taxon>Bacillati</taxon>
        <taxon>Actinomycetota</taxon>
        <taxon>Actinomycetes</taxon>
        <taxon>Kitasatosporales</taxon>
        <taxon>Streptomycetaceae</taxon>
        <taxon>Streptomyces</taxon>
    </lineage>
</organism>
<reference evidence="1 2" key="1">
    <citation type="journal article" date="2015" name="Int. J. Syst. Evol. Microbiol.">
        <title>Streptomyces gilvifuscus sp. nov., an actinomycete that produces antibacterial compounds isolated from soil.</title>
        <authorList>
            <person name="Nguyen T.M."/>
            <person name="Kim J."/>
        </authorList>
    </citation>
    <scope>NUCLEOTIDE SEQUENCE [LARGE SCALE GENOMIC DNA]</scope>
    <source>
        <strain evidence="1 2">T113</strain>
    </source>
</reference>
<name>A0ABT5FXJ2_9ACTN</name>